<dbReference type="SUPFAM" id="SSF160246">
    <property type="entry name" value="EspE N-terminal domain-like"/>
    <property type="match status" value="1"/>
</dbReference>
<dbReference type="SUPFAM" id="SSF53335">
    <property type="entry name" value="S-adenosyl-L-methionine-dependent methyltransferases"/>
    <property type="match status" value="1"/>
</dbReference>
<feature type="transmembrane region" description="Helical" evidence="2">
    <location>
        <begin position="92"/>
        <end position="112"/>
    </location>
</feature>
<feature type="transmembrane region" description="Helical" evidence="2">
    <location>
        <begin position="52"/>
        <end position="71"/>
    </location>
</feature>
<feature type="domain" description="Polysaccharide biosynthesis protein CapD-like" evidence="3">
    <location>
        <begin position="353"/>
        <end position="641"/>
    </location>
</feature>
<evidence type="ECO:0000256" key="2">
    <source>
        <dbReference type="SAM" id="Phobius"/>
    </source>
</evidence>
<gene>
    <name evidence="4" type="ORF">C4544_01795</name>
</gene>
<dbReference type="Gene3D" id="1.10.40.70">
    <property type="match status" value="1"/>
</dbReference>
<name>A0A419DFA4_9BACT</name>
<dbReference type="Proteomes" id="UP000285655">
    <property type="component" value="Unassembled WGS sequence"/>
</dbReference>
<evidence type="ECO:0000313" key="5">
    <source>
        <dbReference type="Proteomes" id="UP000285655"/>
    </source>
</evidence>
<dbReference type="Gene3D" id="3.40.50.720">
    <property type="entry name" value="NAD(P)-binding Rossmann-like Domain"/>
    <property type="match status" value="2"/>
</dbReference>
<dbReference type="EMBL" id="QZJW01000010">
    <property type="protein sequence ID" value="RJO61799.1"/>
    <property type="molecule type" value="Genomic_DNA"/>
</dbReference>
<dbReference type="Pfam" id="PF02719">
    <property type="entry name" value="Polysacc_synt_2"/>
    <property type="match status" value="1"/>
</dbReference>
<proteinExistence type="inferred from homology"/>
<evidence type="ECO:0000313" key="4">
    <source>
        <dbReference type="EMBL" id="RJO61799.1"/>
    </source>
</evidence>
<dbReference type="InterPro" id="IPR037257">
    <property type="entry name" value="T2SS_E_N_sf"/>
</dbReference>
<organism evidence="4 5">
    <name type="scientific">candidate division WS5 bacterium</name>
    <dbReference type="NCBI Taxonomy" id="2093353"/>
    <lineage>
        <taxon>Bacteria</taxon>
        <taxon>candidate division WS5</taxon>
    </lineage>
</organism>
<keyword evidence="2" id="KW-1133">Transmembrane helix</keyword>
<dbReference type="InterPro" id="IPR051203">
    <property type="entry name" value="Polysaccharide_Synthase-Rel"/>
</dbReference>
<dbReference type="InterPro" id="IPR003869">
    <property type="entry name" value="Polysac_CapD-like"/>
</dbReference>
<reference evidence="4 5" key="1">
    <citation type="journal article" date="2017" name="ISME J.">
        <title>Energy and carbon metabolisms in a deep terrestrial subsurface fluid microbial community.</title>
        <authorList>
            <person name="Momper L."/>
            <person name="Jungbluth S.P."/>
            <person name="Lee M.D."/>
            <person name="Amend J.P."/>
        </authorList>
    </citation>
    <scope>NUCLEOTIDE SEQUENCE [LARGE SCALE GENOMIC DNA]</scope>
    <source>
        <strain evidence="4">SURF_29</strain>
    </source>
</reference>
<dbReference type="Pfam" id="PF13727">
    <property type="entry name" value="CoA_binding_3"/>
    <property type="match status" value="1"/>
</dbReference>
<keyword evidence="2" id="KW-0812">Transmembrane</keyword>
<protein>
    <submittedName>
        <fullName evidence="4">NAD-dependent epimerase/dehydratase family protein</fullName>
    </submittedName>
</protein>
<dbReference type="PANTHER" id="PTHR43318:SF1">
    <property type="entry name" value="POLYSACCHARIDE BIOSYNTHESIS PROTEIN EPSC-RELATED"/>
    <property type="match status" value="1"/>
</dbReference>
<dbReference type="CDD" id="cd05237">
    <property type="entry name" value="UDP_invert_4-6DH_SDR_e"/>
    <property type="match status" value="1"/>
</dbReference>
<dbReference type="InterPro" id="IPR036291">
    <property type="entry name" value="NAD(P)-bd_dom_sf"/>
</dbReference>
<evidence type="ECO:0000259" key="3">
    <source>
        <dbReference type="Pfam" id="PF02719"/>
    </source>
</evidence>
<dbReference type="PANTHER" id="PTHR43318">
    <property type="entry name" value="UDP-N-ACETYLGLUCOSAMINE 4,6-DEHYDRATASE"/>
    <property type="match status" value="1"/>
</dbReference>
<keyword evidence="2" id="KW-0472">Membrane</keyword>
<dbReference type="InterPro" id="IPR029063">
    <property type="entry name" value="SAM-dependent_MTases_sf"/>
</dbReference>
<dbReference type="SUPFAM" id="SSF51735">
    <property type="entry name" value="NAD(P)-binding Rossmann-fold domains"/>
    <property type="match status" value="1"/>
</dbReference>
<accession>A0A419DFA4</accession>
<dbReference type="AlphaFoldDB" id="A0A419DFA4"/>
<feature type="transmembrane region" description="Helical" evidence="2">
    <location>
        <begin position="21"/>
        <end position="40"/>
    </location>
</feature>
<sequence length="696" mass="78903">MSYFVTNIYQFLQAFVVKNRRVVLIFTHVIHITLAYYLSFVIRFEAVISVEYLNMMLSYFPIILLIRLVLFSQAGLYKDMWGYSSIGDMIKVLRSISVGSVIFLIVVRYFIGNMEFPISIYILEWLLLIIISGGNRLSIRVLREYLHASSSGKRILIVGAGDAGDIIVRDIKSNRKSSYEPIGFIDEDIHKKGLRIHGVPIFGPIDSIQEVIEKQKPEEVLIALSSMDNNNIRRIYELCKPYNIGIKKLPELNEILEGNFAITKKLGQHLVQANLVTEEKVQEALSLQRKEGGRLGSKLIKLGYISEEKLVSFLNKQFGISHMKPISLEDLLQREPVQTNIQSIKKFIENKSVMVTGAGGSIGSELCRQIMKYNPYNLILFERYENNLFEIDKELSEYRKNANNGDTNIIITPVIGDITDVISLEYVFSRFRPQIIFHAAAHKHVPLMEYNPIEAVKNNIIGTKNIIDFASKYNVDNFVMISTDKAVNPTSVMGATKRVAEFLTTTKNSSSDTKFTTVRFGNVLGSNGSVIPTFKQQIKNGGPITVTHPEIKRFFMLIPEAVQLVLLAASSGNGGEIFVLDMGDPIKIGALAENLIRLSGFIPDKEIKIKYTGLRPGEKLYEELFDKTETTISTVHNKFKMAIPEIPSYNVLIKYVSELESIVQNNELEKIIPTIKKIVPNFQHEEIFNVDYRMIM</sequence>
<comment type="similarity">
    <text evidence="1">Belongs to the polysaccharide synthase family.</text>
</comment>
<evidence type="ECO:0000256" key="1">
    <source>
        <dbReference type="ARBA" id="ARBA00007430"/>
    </source>
</evidence>
<comment type="caution">
    <text evidence="4">The sequence shown here is derived from an EMBL/GenBank/DDBJ whole genome shotgun (WGS) entry which is preliminary data.</text>
</comment>